<accession>A0A830BD28</accession>
<dbReference type="PANTHER" id="PTHR31900">
    <property type="entry name" value="F-BOX/RNI SUPERFAMILY PROTEIN-RELATED"/>
    <property type="match status" value="1"/>
</dbReference>
<dbReference type="SUPFAM" id="SSF81383">
    <property type="entry name" value="F-box domain"/>
    <property type="match status" value="1"/>
</dbReference>
<evidence type="ECO:0000259" key="2">
    <source>
        <dbReference type="Pfam" id="PF23622"/>
    </source>
</evidence>
<comment type="caution">
    <text evidence="3">The sequence shown here is derived from an EMBL/GenBank/DDBJ whole genome shotgun (WGS) entry which is preliminary data.</text>
</comment>
<feature type="domain" description="At1g61320/AtMIF1 LRR" evidence="2">
    <location>
        <begin position="91"/>
        <end position="371"/>
    </location>
</feature>
<dbReference type="InterPro" id="IPR032675">
    <property type="entry name" value="LRR_dom_sf"/>
</dbReference>
<dbReference type="Pfam" id="PF23622">
    <property type="entry name" value="LRR_At1g61320_AtMIF1"/>
    <property type="match status" value="1"/>
</dbReference>
<organism evidence="3 4">
    <name type="scientific">Phtheirospermum japonicum</name>
    <dbReference type="NCBI Taxonomy" id="374723"/>
    <lineage>
        <taxon>Eukaryota</taxon>
        <taxon>Viridiplantae</taxon>
        <taxon>Streptophyta</taxon>
        <taxon>Embryophyta</taxon>
        <taxon>Tracheophyta</taxon>
        <taxon>Spermatophyta</taxon>
        <taxon>Magnoliopsida</taxon>
        <taxon>eudicotyledons</taxon>
        <taxon>Gunneridae</taxon>
        <taxon>Pentapetalae</taxon>
        <taxon>asterids</taxon>
        <taxon>lamiids</taxon>
        <taxon>Lamiales</taxon>
        <taxon>Orobanchaceae</taxon>
        <taxon>Orobanchaceae incertae sedis</taxon>
        <taxon>Phtheirospermum</taxon>
    </lineage>
</organism>
<name>A0A830BD28_9LAMI</name>
<proteinExistence type="predicted"/>
<feature type="domain" description="F-box" evidence="1">
    <location>
        <begin position="16"/>
        <end position="55"/>
    </location>
</feature>
<dbReference type="InterPro" id="IPR050232">
    <property type="entry name" value="FBL13/AtMIF1-like"/>
</dbReference>
<dbReference type="InterPro" id="IPR036047">
    <property type="entry name" value="F-box-like_dom_sf"/>
</dbReference>
<dbReference type="Pfam" id="PF00646">
    <property type="entry name" value="F-box"/>
    <property type="match status" value="1"/>
</dbReference>
<dbReference type="EMBL" id="BMAC01000014">
    <property type="protein sequence ID" value="GFP79981.1"/>
    <property type="molecule type" value="Genomic_DNA"/>
</dbReference>
<evidence type="ECO:0000313" key="3">
    <source>
        <dbReference type="EMBL" id="GFP79981.1"/>
    </source>
</evidence>
<dbReference type="Gene3D" id="3.80.10.10">
    <property type="entry name" value="Ribonuclease Inhibitor"/>
    <property type="match status" value="1"/>
</dbReference>
<evidence type="ECO:0000259" key="1">
    <source>
        <dbReference type="Pfam" id="PF00646"/>
    </source>
</evidence>
<dbReference type="OrthoDB" id="1304294at2759"/>
<dbReference type="AlphaFoldDB" id="A0A830BD28"/>
<dbReference type="PANTHER" id="PTHR31900:SF32">
    <property type="entry name" value="F-BOX_RNI_FBD-LIKE DOMAIN PROTEIN"/>
    <property type="match status" value="1"/>
</dbReference>
<gene>
    <name evidence="3" type="ORF">PHJA_000141500</name>
</gene>
<dbReference type="InterPro" id="IPR001810">
    <property type="entry name" value="F-box_dom"/>
</dbReference>
<keyword evidence="4" id="KW-1185">Reference proteome</keyword>
<protein>
    <submittedName>
        <fullName evidence="3">Putative F-box/LRR-repeat protein at5g02700</fullName>
    </submittedName>
</protein>
<sequence>MSSSNKRIKETPIDRLSALPDTLIIHILSLLDVNQSAITAVLAKRWRNFWRESPRLVFIEKSRLPENTRDFVARVNRILLVISGGRNDLETFEVEFYYKNIYSLDVDVWFDFAIRNKVKQVSVLLNSTRPSILDSYSLPQMMFHNSNLKRLILRGCVLAPRGTIEWRSLTELRIGRVELQQHVIENILSGCPVLCFLWLIYCWGFSRLKVESKCLYKLSVCDRENELNHNEPLLRISAPYVRKLWVSLNPEGRKLSLGNTSSLVKATIDFIGSGWNIDSEEMMDNAKELLEKIRHVKTVTMRGCCIEVLSSLAMTGYQFPQSARTRLSVNAPTENGSIDGILGLLESSPNLEALVIEGSFFLEEPAICEDPKGDMNCDLLHLKTITFKKFVHPDLDGEPMLTLARILLNKAPALSKMVVNIKGIALSEPFKIAQTLLSYPRSSMKAVILLN</sequence>
<dbReference type="Proteomes" id="UP000653305">
    <property type="component" value="Unassembled WGS sequence"/>
</dbReference>
<reference evidence="3" key="1">
    <citation type="submission" date="2020-07" db="EMBL/GenBank/DDBJ databases">
        <title>Ethylene signaling mediates host invasion by parasitic plants.</title>
        <authorList>
            <person name="Yoshida S."/>
        </authorList>
    </citation>
    <scope>NUCLEOTIDE SEQUENCE</scope>
    <source>
        <strain evidence="3">Okayama</strain>
    </source>
</reference>
<dbReference type="InterPro" id="IPR055357">
    <property type="entry name" value="LRR_At1g61320_AtMIF1"/>
</dbReference>
<dbReference type="SUPFAM" id="SSF52047">
    <property type="entry name" value="RNI-like"/>
    <property type="match status" value="1"/>
</dbReference>
<evidence type="ECO:0000313" key="4">
    <source>
        <dbReference type="Proteomes" id="UP000653305"/>
    </source>
</evidence>